<gene>
    <name evidence="1" type="ORF">OPT61_g3291</name>
</gene>
<reference evidence="1" key="1">
    <citation type="submission" date="2022-11" db="EMBL/GenBank/DDBJ databases">
        <title>Genome Sequence of Boeremia exigua.</title>
        <authorList>
            <person name="Buettner E."/>
        </authorList>
    </citation>
    <scope>NUCLEOTIDE SEQUENCE</scope>
    <source>
        <strain evidence="1">CU02</strain>
    </source>
</reference>
<name>A0ACC2IIG1_9PLEO</name>
<keyword evidence="2" id="KW-1185">Reference proteome</keyword>
<evidence type="ECO:0000313" key="2">
    <source>
        <dbReference type="Proteomes" id="UP001153331"/>
    </source>
</evidence>
<accession>A0ACC2IIG1</accession>
<organism evidence="1 2">
    <name type="scientific">Boeremia exigua</name>
    <dbReference type="NCBI Taxonomy" id="749465"/>
    <lineage>
        <taxon>Eukaryota</taxon>
        <taxon>Fungi</taxon>
        <taxon>Dikarya</taxon>
        <taxon>Ascomycota</taxon>
        <taxon>Pezizomycotina</taxon>
        <taxon>Dothideomycetes</taxon>
        <taxon>Pleosporomycetidae</taxon>
        <taxon>Pleosporales</taxon>
        <taxon>Pleosporineae</taxon>
        <taxon>Didymellaceae</taxon>
        <taxon>Boeremia</taxon>
    </lineage>
</organism>
<proteinExistence type="predicted"/>
<dbReference type="Proteomes" id="UP001153331">
    <property type="component" value="Unassembled WGS sequence"/>
</dbReference>
<sequence>MFWWLHSSNSPSQREVVEMRQYIKTEDVKLAADIASWTTELERIRSAFEKDHEFPAAMLKDQYCEQEAKETLQRGCYLLEHEKILTNNITRAIQRRVNLERWLAASIQIQMHQQAEEQDERFIRHLAKYKNPDGTVMQYISPSLVNEQTVEEMMASHMENPKIASGAPKIVQEQHSSSSAAVDLTPLRGTISVDDRVAAVSARACAQTIARRPTKQVPTIIESPAVARAPAVPMSEAPDDLAEEETTHRQHHQELGTVHISTHAPAPSQEDLECRSRDISLGPVVFVLNTTAAAVDATLEMGIYAASSISSLANKRSQVTERDSFACVDRNYQRLYRQGRLSPEEIMDWCEMREDYTDREMKRWRQEQNA</sequence>
<dbReference type="EMBL" id="JAPHNI010000166">
    <property type="protein sequence ID" value="KAJ8114944.1"/>
    <property type="molecule type" value="Genomic_DNA"/>
</dbReference>
<protein>
    <submittedName>
        <fullName evidence="1">Uncharacterized protein</fullName>
    </submittedName>
</protein>
<comment type="caution">
    <text evidence="1">The sequence shown here is derived from an EMBL/GenBank/DDBJ whole genome shotgun (WGS) entry which is preliminary data.</text>
</comment>
<evidence type="ECO:0000313" key="1">
    <source>
        <dbReference type="EMBL" id="KAJ8114944.1"/>
    </source>
</evidence>